<reference evidence="2" key="1">
    <citation type="submission" date="2020-10" db="EMBL/GenBank/DDBJ databases">
        <title>Whole-genome sequence of Luteibacter sp. EIF3.</title>
        <authorList>
            <person name="Friedrich I."/>
            <person name="Hertel R."/>
            <person name="Daniel R."/>
        </authorList>
    </citation>
    <scope>NUCLEOTIDE SEQUENCE</scope>
    <source>
        <strain evidence="2">EIF3</strain>
    </source>
</reference>
<evidence type="ECO:0000313" key="3">
    <source>
        <dbReference type="Proteomes" id="UP001056681"/>
    </source>
</evidence>
<dbReference type="InterPro" id="IPR031876">
    <property type="entry name" value="DUF4760"/>
</dbReference>
<proteinExistence type="predicted"/>
<feature type="transmembrane region" description="Helical" evidence="1">
    <location>
        <begin position="7"/>
        <end position="24"/>
    </location>
</feature>
<keyword evidence="1" id="KW-0472">Membrane</keyword>
<dbReference type="EMBL" id="CP063231">
    <property type="protein sequence ID" value="URL57926.1"/>
    <property type="molecule type" value="Genomic_DNA"/>
</dbReference>
<dbReference type="RefSeq" id="WP_250338721.1">
    <property type="nucleotide sequence ID" value="NZ_CP063231.1"/>
</dbReference>
<dbReference type="Pfam" id="PF15956">
    <property type="entry name" value="DUF4760"/>
    <property type="match status" value="1"/>
</dbReference>
<feature type="transmembrane region" description="Helical" evidence="1">
    <location>
        <begin position="44"/>
        <end position="63"/>
    </location>
</feature>
<evidence type="ECO:0000256" key="1">
    <source>
        <dbReference type="SAM" id="Phobius"/>
    </source>
</evidence>
<gene>
    <name evidence="2" type="ORF">IM816_15120</name>
</gene>
<keyword evidence="1" id="KW-1133">Transmembrane helix</keyword>
<organism evidence="2 3">
    <name type="scientific">Luteibacter flocculans</name>
    <dbReference type="NCBI Taxonomy" id="2780091"/>
    <lineage>
        <taxon>Bacteria</taxon>
        <taxon>Pseudomonadati</taxon>
        <taxon>Pseudomonadota</taxon>
        <taxon>Gammaproteobacteria</taxon>
        <taxon>Lysobacterales</taxon>
        <taxon>Rhodanobacteraceae</taxon>
        <taxon>Luteibacter</taxon>
    </lineage>
</organism>
<dbReference type="Proteomes" id="UP001056681">
    <property type="component" value="Chromosome"/>
</dbReference>
<protein>
    <submittedName>
        <fullName evidence="2">DUF4760 domain-containing protein</fullName>
    </submittedName>
</protein>
<keyword evidence="3" id="KW-1185">Reference proteome</keyword>
<name>A0ABY4SYZ1_9GAMM</name>
<evidence type="ECO:0000313" key="2">
    <source>
        <dbReference type="EMBL" id="URL57926.1"/>
    </source>
</evidence>
<keyword evidence="1" id="KW-0812">Transmembrane</keyword>
<accession>A0ABY4SYZ1</accession>
<sequence>MTLKWKILIAFVTLYLIGVAGGGWHTYDSTSASGASPIVEAIKVVFIMLGGLGVILPTYLNVWQSLETADLLSDQARRNKVENTFSLLEKWDSTSLFEARKFTRELKEQHSKLSPDELKEKINKNPDLKQSAILVFNYFEWIRVSIENDRVDATVIGHSLGGVFHDMYDRFKPWIRDGDILFQNDLEKLSKLLAVPKP</sequence>